<keyword evidence="4" id="KW-0560">Oxidoreductase</keyword>
<dbReference type="PROSITE" id="PS51379">
    <property type="entry name" value="4FE4S_FER_2"/>
    <property type="match status" value="2"/>
</dbReference>
<evidence type="ECO:0000256" key="1">
    <source>
        <dbReference type="ARBA" id="ARBA00022630"/>
    </source>
</evidence>
<dbReference type="InterPro" id="IPR029479">
    <property type="entry name" value="Nitroreductase"/>
</dbReference>
<dbReference type="Proteomes" id="UP000183994">
    <property type="component" value="Unassembled WGS sequence"/>
</dbReference>
<evidence type="ECO:0000256" key="2">
    <source>
        <dbReference type="ARBA" id="ARBA00022643"/>
    </source>
</evidence>
<dbReference type="GO" id="GO:0046872">
    <property type="term" value="F:metal ion binding"/>
    <property type="evidence" value="ECO:0007669"/>
    <property type="project" value="UniProtKB-KW"/>
</dbReference>
<evidence type="ECO:0000256" key="3">
    <source>
        <dbReference type="ARBA" id="ARBA00022723"/>
    </source>
</evidence>
<gene>
    <name evidence="8" type="ORF">SAMN02745216_00770</name>
</gene>
<sequence>MLLEKYRHMSLPQARYAEFVLDRDKCNGCGRCVKACPIQLLELYGKKSRPNQRYDHFRCITCQNCAASCPQNAITIKGDYRVDKGFWKNAHLFKGPKTMPNPLGRNGQTTYADQEPELTETEKVIYQRRSVRLYKKKKVPRDMIERVIEAGRFAPSAGNNQPWKFIAIDNRDVISALNEKCKASLYKVSALTLPKPWINKKTPGDKEAKLALWQEALLPLLTKIKTGDTEPRARGGINAASSDPNYDIFFGAPAVILLLADKRGIGSVELDTGIAGQTMVLAAHSLGLGTCWVSLAKAIGFDVKLKKKLGIEEPFKIISSLSIGYPQGQVDNPVAREQPRIHWVDSI</sequence>
<evidence type="ECO:0000256" key="4">
    <source>
        <dbReference type="ARBA" id="ARBA00023002"/>
    </source>
</evidence>
<evidence type="ECO:0000256" key="6">
    <source>
        <dbReference type="ARBA" id="ARBA00023014"/>
    </source>
</evidence>
<evidence type="ECO:0000256" key="5">
    <source>
        <dbReference type="ARBA" id="ARBA00023004"/>
    </source>
</evidence>
<dbReference type="OrthoDB" id="368873at2"/>
<dbReference type="GO" id="GO:0051536">
    <property type="term" value="F:iron-sulfur cluster binding"/>
    <property type="evidence" value="ECO:0007669"/>
    <property type="project" value="UniProtKB-KW"/>
</dbReference>
<organism evidence="8 9">
    <name type="scientific">Desulfatibacillum alkenivorans DSM 16219</name>
    <dbReference type="NCBI Taxonomy" id="1121393"/>
    <lineage>
        <taxon>Bacteria</taxon>
        <taxon>Pseudomonadati</taxon>
        <taxon>Thermodesulfobacteriota</taxon>
        <taxon>Desulfobacteria</taxon>
        <taxon>Desulfobacterales</taxon>
        <taxon>Desulfatibacillaceae</taxon>
        <taxon>Desulfatibacillum</taxon>
    </lineage>
</organism>
<keyword evidence="1" id="KW-0285">Flavoprotein</keyword>
<dbReference type="AlphaFoldDB" id="A0A1M6FAZ0"/>
<keyword evidence="5" id="KW-0408">Iron</keyword>
<dbReference type="STRING" id="1121393.SAMN02745216_00770"/>
<dbReference type="SUPFAM" id="SSF54862">
    <property type="entry name" value="4Fe-4S ferredoxins"/>
    <property type="match status" value="1"/>
</dbReference>
<evidence type="ECO:0000313" key="8">
    <source>
        <dbReference type="EMBL" id="SHI94914.1"/>
    </source>
</evidence>
<feature type="domain" description="4Fe-4S ferredoxin-type" evidence="7">
    <location>
        <begin position="17"/>
        <end position="46"/>
    </location>
</feature>
<dbReference type="PANTHER" id="PTHR23026">
    <property type="entry name" value="NADPH NITROREDUCTASE"/>
    <property type="match status" value="1"/>
</dbReference>
<keyword evidence="2" id="KW-0288">FMN</keyword>
<dbReference type="RefSeq" id="WP_073473041.1">
    <property type="nucleotide sequence ID" value="NZ_FQZU01000003.1"/>
</dbReference>
<reference evidence="9" key="1">
    <citation type="submission" date="2016-11" db="EMBL/GenBank/DDBJ databases">
        <authorList>
            <person name="Varghese N."/>
            <person name="Submissions S."/>
        </authorList>
    </citation>
    <scope>NUCLEOTIDE SEQUENCE [LARGE SCALE GENOMIC DNA]</scope>
    <source>
        <strain evidence="9">DSM 16219</strain>
    </source>
</reference>
<dbReference type="Gene3D" id="3.40.109.10">
    <property type="entry name" value="NADH Oxidase"/>
    <property type="match status" value="1"/>
</dbReference>
<feature type="domain" description="4Fe-4S ferredoxin-type" evidence="7">
    <location>
        <begin position="50"/>
        <end position="79"/>
    </location>
</feature>
<keyword evidence="3" id="KW-0479">Metal-binding</keyword>
<dbReference type="Gene3D" id="3.30.70.20">
    <property type="match status" value="1"/>
</dbReference>
<dbReference type="EMBL" id="FQZU01000003">
    <property type="protein sequence ID" value="SHI94914.1"/>
    <property type="molecule type" value="Genomic_DNA"/>
</dbReference>
<dbReference type="Pfam" id="PF00881">
    <property type="entry name" value="Nitroreductase"/>
    <property type="match status" value="1"/>
</dbReference>
<accession>A0A1M6FAZ0</accession>
<dbReference type="InterPro" id="IPR017900">
    <property type="entry name" value="4Fe4S_Fe_S_CS"/>
</dbReference>
<dbReference type="Pfam" id="PF12838">
    <property type="entry name" value="Fer4_7"/>
    <property type="match status" value="1"/>
</dbReference>
<dbReference type="GO" id="GO:0016491">
    <property type="term" value="F:oxidoreductase activity"/>
    <property type="evidence" value="ECO:0007669"/>
    <property type="project" value="UniProtKB-KW"/>
</dbReference>
<keyword evidence="6" id="KW-0411">Iron-sulfur</keyword>
<dbReference type="InterPro" id="IPR050627">
    <property type="entry name" value="Nitroreductase/BluB"/>
</dbReference>
<evidence type="ECO:0000313" key="9">
    <source>
        <dbReference type="Proteomes" id="UP000183994"/>
    </source>
</evidence>
<protein>
    <submittedName>
        <fullName evidence="8">Nitroreductase</fullName>
    </submittedName>
</protein>
<dbReference type="SUPFAM" id="SSF55469">
    <property type="entry name" value="FMN-dependent nitroreductase-like"/>
    <property type="match status" value="1"/>
</dbReference>
<dbReference type="PROSITE" id="PS00198">
    <property type="entry name" value="4FE4S_FER_1"/>
    <property type="match status" value="1"/>
</dbReference>
<dbReference type="InterPro" id="IPR017896">
    <property type="entry name" value="4Fe4S_Fe-S-bd"/>
</dbReference>
<name>A0A1M6FAZ0_9BACT</name>
<proteinExistence type="predicted"/>
<keyword evidence="9" id="KW-1185">Reference proteome</keyword>
<dbReference type="PANTHER" id="PTHR23026:SF90">
    <property type="entry name" value="IODOTYROSINE DEIODINASE 1"/>
    <property type="match status" value="1"/>
</dbReference>
<dbReference type="InterPro" id="IPR000415">
    <property type="entry name" value="Nitroreductase-like"/>
</dbReference>
<evidence type="ECO:0000259" key="7">
    <source>
        <dbReference type="PROSITE" id="PS51379"/>
    </source>
</evidence>